<dbReference type="EMBL" id="JAPDDS010000003">
    <property type="protein sequence ID" value="MCW1884331.1"/>
    <property type="molecule type" value="Genomic_DNA"/>
</dbReference>
<proteinExistence type="predicted"/>
<sequence length="244" mass="27245">MEPKKPAFIPKSWDLPESIRKRLGDAAGRQRLMDEDGHLLFILHQPPQPEDDEVRKPVLIWGQPSGEWKSSPEGGGLAALDAHMESYRKNIHALDEAVEAAKSPRQFFDIMKKVNPLLRATRNLLAVMQEAREARQDERRLINFRDRAVDLERAIDLVASDAKDGMEFALAENTEEQSRFAHAAALEARKLNRLAAFFFPLATLVAVFGINPPSEVMTMPGFWLVIAAGVAAGLVIRMIPTSKS</sequence>
<keyword evidence="4" id="KW-1185">Reference proteome</keyword>
<accession>A0ABT3FM47</accession>
<keyword evidence="2" id="KW-0472">Membrane</keyword>
<evidence type="ECO:0000313" key="4">
    <source>
        <dbReference type="Proteomes" id="UP001207930"/>
    </source>
</evidence>
<evidence type="ECO:0000256" key="2">
    <source>
        <dbReference type="SAM" id="Phobius"/>
    </source>
</evidence>
<feature type="transmembrane region" description="Helical" evidence="2">
    <location>
        <begin position="222"/>
        <end position="239"/>
    </location>
</feature>
<name>A0ABT3FM47_9BACT</name>
<comment type="caution">
    <text evidence="3">The sequence shown here is derived from an EMBL/GenBank/DDBJ whole genome shotgun (WGS) entry which is preliminary data.</text>
</comment>
<reference evidence="3 4" key="1">
    <citation type="submission" date="2022-10" db="EMBL/GenBank/DDBJ databases">
        <title>Luteolibacter flavescens strain MCCC 1K03193, whole genome shotgun sequencing project.</title>
        <authorList>
            <person name="Zhao G."/>
            <person name="Shen L."/>
        </authorList>
    </citation>
    <scope>NUCLEOTIDE SEQUENCE [LARGE SCALE GENOMIC DNA]</scope>
    <source>
        <strain evidence="3 4">MCCC 1K03193</strain>
    </source>
</reference>
<keyword evidence="2" id="KW-0812">Transmembrane</keyword>
<gene>
    <name evidence="3" type="ORF">OKA04_06280</name>
</gene>
<dbReference type="Proteomes" id="UP001207930">
    <property type="component" value="Unassembled WGS sequence"/>
</dbReference>
<dbReference type="RefSeq" id="WP_264500291.1">
    <property type="nucleotide sequence ID" value="NZ_JAPDDS010000003.1"/>
</dbReference>
<feature type="coiled-coil region" evidence="1">
    <location>
        <begin position="77"/>
        <end position="137"/>
    </location>
</feature>
<keyword evidence="1" id="KW-0175">Coiled coil</keyword>
<keyword evidence="2" id="KW-1133">Transmembrane helix</keyword>
<feature type="transmembrane region" description="Helical" evidence="2">
    <location>
        <begin position="194"/>
        <end position="210"/>
    </location>
</feature>
<evidence type="ECO:0000256" key="1">
    <source>
        <dbReference type="SAM" id="Coils"/>
    </source>
</evidence>
<organism evidence="3 4">
    <name type="scientific">Luteolibacter flavescens</name>
    <dbReference type="NCBI Taxonomy" id="1859460"/>
    <lineage>
        <taxon>Bacteria</taxon>
        <taxon>Pseudomonadati</taxon>
        <taxon>Verrucomicrobiota</taxon>
        <taxon>Verrucomicrobiia</taxon>
        <taxon>Verrucomicrobiales</taxon>
        <taxon>Verrucomicrobiaceae</taxon>
        <taxon>Luteolibacter</taxon>
    </lineage>
</organism>
<protein>
    <submittedName>
        <fullName evidence="3">CorA family divalent cation transporter</fullName>
    </submittedName>
</protein>
<evidence type="ECO:0000313" key="3">
    <source>
        <dbReference type="EMBL" id="MCW1884331.1"/>
    </source>
</evidence>